<dbReference type="Gene3D" id="3.40.390.10">
    <property type="entry name" value="Collagenase (Catalytic Domain)"/>
    <property type="match status" value="1"/>
</dbReference>
<evidence type="ECO:0000256" key="3">
    <source>
        <dbReference type="ARBA" id="ARBA00022801"/>
    </source>
</evidence>
<dbReference type="EMBL" id="VXIV02002823">
    <property type="protein sequence ID" value="KAF6022644.1"/>
    <property type="molecule type" value="Genomic_DNA"/>
</dbReference>
<evidence type="ECO:0000256" key="4">
    <source>
        <dbReference type="ARBA" id="ARBA00022833"/>
    </source>
</evidence>
<dbReference type="InterPro" id="IPR001818">
    <property type="entry name" value="Pept_M10_metallopeptidase"/>
</dbReference>
<dbReference type="InterPro" id="IPR036375">
    <property type="entry name" value="Hemopexin-like_dom_sf"/>
</dbReference>
<evidence type="ECO:0000256" key="6">
    <source>
        <dbReference type="SAM" id="SignalP"/>
    </source>
</evidence>
<protein>
    <submittedName>
        <fullName evidence="8">MMP21</fullName>
    </submittedName>
</protein>
<keyword evidence="2" id="KW-0479">Metal-binding</keyword>
<dbReference type="GO" id="GO:0031012">
    <property type="term" value="C:extracellular matrix"/>
    <property type="evidence" value="ECO:0007669"/>
    <property type="project" value="InterPro"/>
</dbReference>
<sequence length="626" mass="71403">MELLYYSLLYLLATTFYIAYSVEEPTLSRLCRRLLCDKALMSTCRCQSPNVTLSDMGQQALPLCTEEDFHYQLTNYSQSKTLAGYLVKFICKLEPSLKPRIKSILSAIFQKDFDMVKRETITIESINLVAQEQPRILPAEFYDQRFLSYTKVETPERLLQQQTVPKNNLTFPEFKEGNHNNSNQIGQSNFTNSSLELSTNLRKKRSNPRQGETWFTFGLIQSQQITWRLVEPYEDSLGVLTETVQRDEIKLAFATWERNSKICFQEKLFGNVHVSIKFRPSVEIPGNSPATTSSTNFIYLNKALTWVRDSSYIPPVSTSAAILRTVVQHEVGHLVGFGHNSASQVMRADYNRNVNAAISLSNLDLVNLKNTYGRCTGPFHTITDIQWISIYADGSIGLFYRTLITRNSLVWQYSNLEGKPNGGYPLAVTDEFPGLVGTPSAIFQIYTYEPPLYVDYVYVIKGSQYQKFIARSSGMRSLQESGSITKFGLPSNIAISAAYYDIRDKHIYFFTGSKVHKVLPLYDAQGLVSGYLRKREFSISQLFPMDSSQPNGQQASYQTRIDSVYVHVTQREAGMYMTSGLHIWQNINFQFQANSAITNKMRYLGTQSQGRNSHLWDYVCDPYSCK</sequence>
<feature type="domain" description="Peptidase M10 metallopeptidase" evidence="7">
    <location>
        <begin position="222"/>
        <end position="373"/>
    </location>
</feature>
<dbReference type="AlphaFoldDB" id="A0A7J7JAC8"/>
<dbReference type="GO" id="GO:0030198">
    <property type="term" value="P:extracellular matrix organization"/>
    <property type="evidence" value="ECO:0007669"/>
    <property type="project" value="TreeGrafter"/>
</dbReference>
<proteinExistence type="predicted"/>
<dbReference type="SUPFAM" id="SSF55486">
    <property type="entry name" value="Metalloproteases ('zincins'), catalytic domain"/>
    <property type="match status" value="1"/>
</dbReference>
<keyword evidence="9" id="KW-1185">Reference proteome</keyword>
<keyword evidence="1" id="KW-0645">Protease</keyword>
<organism evidence="8 9">
    <name type="scientific">Bugula neritina</name>
    <name type="common">Brown bryozoan</name>
    <name type="synonym">Sertularia neritina</name>
    <dbReference type="NCBI Taxonomy" id="10212"/>
    <lineage>
        <taxon>Eukaryota</taxon>
        <taxon>Metazoa</taxon>
        <taxon>Spiralia</taxon>
        <taxon>Lophotrochozoa</taxon>
        <taxon>Bryozoa</taxon>
        <taxon>Gymnolaemata</taxon>
        <taxon>Cheilostomatida</taxon>
        <taxon>Flustrina</taxon>
        <taxon>Buguloidea</taxon>
        <taxon>Bugulidae</taxon>
        <taxon>Bugula</taxon>
    </lineage>
</organism>
<dbReference type="OrthoDB" id="406838at2759"/>
<dbReference type="GO" id="GO:0006508">
    <property type="term" value="P:proteolysis"/>
    <property type="evidence" value="ECO:0007669"/>
    <property type="project" value="UniProtKB-KW"/>
</dbReference>
<keyword evidence="3" id="KW-0378">Hydrolase</keyword>
<dbReference type="Proteomes" id="UP000593567">
    <property type="component" value="Unassembled WGS sequence"/>
</dbReference>
<reference evidence="8" key="1">
    <citation type="submission" date="2020-06" db="EMBL/GenBank/DDBJ databases">
        <title>Draft genome of Bugula neritina, a colonial animal packing powerful symbionts and potential medicines.</title>
        <authorList>
            <person name="Rayko M."/>
        </authorList>
    </citation>
    <scope>NUCLEOTIDE SEQUENCE [LARGE SCALE GENOMIC DNA]</scope>
    <source>
        <strain evidence="8">Kwan_BN1</strain>
    </source>
</reference>
<evidence type="ECO:0000256" key="5">
    <source>
        <dbReference type="ARBA" id="ARBA00023049"/>
    </source>
</evidence>
<dbReference type="GO" id="GO:0004222">
    <property type="term" value="F:metalloendopeptidase activity"/>
    <property type="evidence" value="ECO:0007669"/>
    <property type="project" value="InterPro"/>
</dbReference>
<dbReference type="GO" id="GO:0030574">
    <property type="term" value="P:collagen catabolic process"/>
    <property type="evidence" value="ECO:0007669"/>
    <property type="project" value="TreeGrafter"/>
</dbReference>
<dbReference type="PANTHER" id="PTHR10201">
    <property type="entry name" value="MATRIX METALLOPROTEINASE"/>
    <property type="match status" value="1"/>
</dbReference>
<name>A0A7J7JAC8_BUGNE</name>
<dbReference type="SUPFAM" id="SSF50923">
    <property type="entry name" value="Hemopexin-like domain"/>
    <property type="match status" value="1"/>
</dbReference>
<evidence type="ECO:0000256" key="1">
    <source>
        <dbReference type="ARBA" id="ARBA00022670"/>
    </source>
</evidence>
<dbReference type="GO" id="GO:0008270">
    <property type="term" value="F:zinc ion binding"/>
    <property type="evidence" value="ECO:0007669"/>
    <property type="project" value="InterPro"/>
</dbReference>
<dbReference type="Pfam" id="PF00413">
    <property type="entry name" value="Peptidase_M10"/>
    <property type="match status" value="1"/>
</dbReference>
<dbReference type="InterPro" id="IPR024079">
    <property type="entry name" value="MetalloPept_cat_dom_sf"/>
</dbReference>
<comment type="caution">
    <text evidence="8">The sequence shown here is derived from an EMBL/GenBank/DDBJ whole genome shotgun (WGS) entry which is preliminary data.</text>
</comment>
<dbReference type="Gene3D" id="2.110.10.10">
    <property type="entry name" value="Hemopexin-like domain"/>
    <property type="match status" value="1"/>
</dbReference>
<gene>
    <name evidence="8" type="ORF">EB796_019057</name>
</gene>
<keyword evidence="6" id="KW-0732">Signal</keyword>
<evidence type="ECO:0000313" key="9">
    <source>
        <dbReference type="Proteomes" id="UP000593567"/>
    </source>
</evidence>
<accession>A0A7J7JAC8</accession>
<keyword evidence="5" id="KW-0482">Metalloprotease</keyword>
<dbReference type="PANTHER" id="PTHR10201:SF323">
    <property type="entry name" value="MATRIX METALLOPROTEINASE-21"/>
    <property type="match status" value="1"/>
</dbReference>
<feature type="signal peptide" evidence="6">
    <location>
        <begin position="1"/>
        <end position="21"/>
    </location>
</feature>
<evidence type="ECO:0000256" key="2">
    <source>
        <dbReference type="ARBA" id="ARBA00022723"/>
    </source>
</evidence>
<keyword evidence="4" id="KW-0862">Zinc</keyword>
<evidence type="ECO:0000259" key="7">
    <source>
        <dbReference type="Pfam" id="PF00413"/>
    </source>
</evidence>
<feature type="chain" id="PRO_5029773764" evidence="6">
    <location>
        <begin position="22"/>
        <end position="626"/>
    </location>
</feature>
<evidence type="ECO:0000313" key="8">
    <source>
        <dbReference type="EMBL" id="KAF6022644.1"/>
    </source>
</evidence>